<protein>
    <submittedName>
        <fullName evidence="1">Uncharacterized protein</fullName>
    </submittedName>
</protein>
<reference evidence="1 2" key="1">
    <citation type="submission" date="2012-10" db="EMBL/GenBank/DDBJ databases">
        <authorList>
            <person name="Zafar N."/>
            <person name="Inman J."/>
            <person name="Hall N."/>
            <person name="Lorenzi H."/>
            <person name="Caler E."/>
        </authorList>
    </citation>
    <scope>NUCLEOTIDE SEQUENCE [LARGE SCALE GENOMIC DNA]</scope>
    <source>
        <strain evidence="1 2">IP1</strain>
    </source>
</reference>
<dbReference type="VEuPathDB" id="AmoebaDB:EIN_218000"/>
<dbReference type="GeneID" id="14894311"/>
<dbReference type="AlphaFoldDB" id="L7FQT5"/>
<name>L7FQT5_ENTIV</name>
<dbReference type="EMBL" id="KB206139">
    <property type="protein sequence ID" value="ELP95335.1"/>
    <property type="molecule type" value="Genomic_DNA"/>
</dbReference>
<dbReference type="KEGG" id="eiv:EIN_218000"/>
<keyword evidence="2" id="KW-1185">Reference proteome</keyword>
<dbReference type="RefSeq" id="XP_004262106.1">
    <property type="nucleotide sequence ID" value="XM_004262058.1"/>
</dbReference>
<organism evidence="1 2">
    <name type="scientific">Entamoeba invadens IP1</name>
    <dbReference type="NCBI Taxonomy" id="370355"/>
    <lineage>
        <taxon>Eukaryota</taxon>
        <taxon>Amoebozoa</taxon>
        <taxon>Evosea</taxon>
        <taxon>Archamoebae</taxon>
        <taxon>Mastigamoebida</taxon>
        <taxon>Entamoebidae</taxon>
        <taxon>Entamoeba</taxon>
    </lineage>
</organism>
<dbReference type="Proteomes" id="UP000014680">
    <property type="component" value="Unassembled WGS sequence"/>
</dbReference>
<evidence type="ECO:0000313" key="1">
    <source>
        <dbReference type="EMBL" id="ELP95335.1"/>
    </source>
</evidence>
<sequence>MSDFVSNDSSVPFENDISCSCNQPTIAVHNDPTTITDIPEVHGPQIEIGADDIEDANEEQQNYSNDTKPHNLILHFFYNIFITLKFLWKYFCNGLCDSLIHCNCICDFFECAWCDAVECCACFWGCKCCDYDYCDEACTCPFYTKYCCVPCRLLLCCDTKHTCCEKCCNGKTGWDYICQGCGKTCDCFCYVCECVCKPILKLFEIIGNLICCTYCTCCSCDKKCDEVVGCMTCGCCGNVRKYRDCYVYVWDCGYCKEKCCYTCNFFCGGEMCVCTPCYIMCCQWLNCDCHTWNDKNVKCCDEDCREQCCYVCKCDCSRQCCEYNVRLIRDDE</sequence>
<evidence type="ECO:0000313" key="2">
    <source>
        <dbReference type="Proteomes" id="UP000014680"/>
    </source>
</evidence>
<gene>
    <name evidence="1" type="ORF">EIN_218000</name>
</gene>
<accession>L7FQT5</accession>
<proteinExistence type="predicted"/>